<protein>
    <submittedName>
        <fullName evidence="1">Uncharacterized protein</fullName>
    </submittedName>
</protein>
<organism evidence="1 2">
    <name type="scientific">Mytilus edulis</name>
    <name type="common">Blue mussel</name>
    <dbReference type="NCBI Taxonomy" id="6550"/>
    <lineage>
        <taxon>Eukaryota</taxon>
        <taxon>Metazoa</taxon>
        <taxon>Spiralia</taxon>
        <taxon>Lophotrochozoa</taxon>
        <taxon>Mollusca</taxon>
        <taxon>Bivalvia</taxon>
        <taxon>Autobranchia</taxon>
        <taxon>Pteriomorphia</taxon>
        <taxon>Mytilida</taxon>
        <taxon>Mytiloidea</taxon>
        <taxon>Mytilidae</taxon>
        <taxon>Mytilinae</taxon>
        <taxon>Mytilus</taxon>
    </lineage>
</organism>
<evidence type="ECO:0000313" key="1">
    <source>
        <dbReference type="EMBL" id="CAG2187516.1"/>
    </source>
</evidence>
<gene>
    <name evidence="1" type="ORF">MEDL_2982</name>
</gene>
<evidence type="ECO:0000313" key="2">
    <source>
        <dbReference type="Proteomes" id="UP000683360"/>
    </source>
</evidence>
<dbReference type="OrthoDB" id="5974475at2759"/>
<dbReference type="AlphaFoldDB" id="A0A8S3PWD6"/>
<dbReference type="Proteomes" id="UP000683360">
    <property type="component" value="Unassembled WGS sequence"/>
</dbReference>
<dbReference type="EMBL" id="CAJPWZ010000171">
    <property type="protein sequence ID" value="CAG2187516.1"/>
    <property type="molecule type" value="Genomic_DNA"/>
</dbReference>
<sequence length="170" mass="18691">MAASWVSRGFYFWTKKHKNDVRCQFSNFVNHGKCVNINSLYLHCDSTLSNFSSLSVTDILNITVDGLIINHPGASLESTNGSLTIKTTADVLNNGQLISNDVNHIWASVISNTGVIESYQSTVEIYWSTSEKTSINGIVKSPSEIHFSSPFSKEFHFAVVVVSQANLTGL</sequence>
<comment type="caution">
    <text evidence="1">The sequence shown here is derived from an EMBL/GenBank/DDBJ whole genome shotgun (WGS) entry which is preliminary data.</text>
</comment>
<proteinExistence type="predicted"/>
<accession>A0A8S3PWD6</accession>
<reference evidence="1" key="1">
    <citation type="submission" date="2021-03" db="EMBL/GenBank/DDBJ databases">
        <authorList>
            <person name="Bekaert M."/>
        </authorList>
    </citation>
    <scope>NUCLEOTIDE SEQUENCE</scope>
</reference>
<keyword evidence="2" id="KW-1185">Reference proteome</keyword>
<name>A0A8S3PWD6_MYTED</name>